<evidence type="ECO:0000256" key="3">
    <source>
        <dbReference type="ARBA" id="ARBA00023082"/>
    </source>
</evidence>
<dbReference type="GO" id="GO:0016987">
    <property type="term" value="F:sigma factor activity"/>
    <property type="evidence" value="ECO:0007669"/>
    <property type="project" value="UniProtKB-KW"/>
</dbReference>
<keyword evidence="5" id="KW-0804">Transcription</keyword>
<dbReference type="GO" id="GO:0003677">
    <property type="term" value="F:DNA binding"/>
    <property type="evidence" value="ECO:0007669"/>
    <property type="project" value="UniProtKB-KW"/>
</dbReference>
<evidence type="ECO:0000259" key="6">
    <source>
        <dbReference type="Pfam" id="PF04545"/>
    </source>
</evidence>
<dbReference type="PANTHER" id="PTHR43133">
    <property type="entry name" value="RNA POLYMERASE ECF-TYPE SIGMA FACTO"/>
    <property type="match status" value="1"/>
</dbReference>
<protein>
    <submittedName>
        <fullName evidence="7">RNA polymerase sigma factor, sigma-70 family</fullName>
    </submittedName>
</protein>
<dbReference type="AlphaFoldDB" id="A0A0L0WE13"/>
<dbReference type="STRING" id="1503.CLPU_2c01270"/>
<comment type="similarity">
    <text evidence="1">Belongs to the sigma-70 factor family. ECF subfamily.</text>
</comment>
<keyword evidence="3" id="KW-0731">Sigma factor</keyword>
<proteinExistence type="inferred from homology"/>
<dbReference type="InterPro" id="IPR013324">
    <property type="entry name" value="RNA_pol_sigma_r3/r4-like"/>
</dbReference>
<feature type="domain" description="RNA polymerase sigma-70 region 4" evidence="6">
    <location>
        <begin position="138"/>
        <end position="184"/>
    </location>
</feature>
<evidence type="ECO:0000256" key="2">
    <source>
        <dbReference type="ARBA" id="ARBA00023015"/>
    </source>
</evidence>
<evidence type="ECO:0000313" key="7">
    <source>
        <dbReference type="EMBL" id="KNF09676.1"/>
    </source>
</evidence>
<dbReference type="InterPro" id="IPR007630">
    <property type="entry name" value="RNA_pol_sigma70_r4"/>
</dbReference>
<evidence type="ECO:0000256" key="1">
    <source>
        <dbReference type="ARBA" id="ARBA00010641"/>
    </source>
</evidence>
<dbReference type="GO" id="GO:0006352">
    <property type="term" value="P:DNA-templated transcription initiation"/>
    <property type="evidence" value="ECO:0007669"/>
    <property type="project" value="InterPro"/>
</dbReference>
<dbReference type="Gene3D" id="1.20.140.160">
    <property type="match status" value="1"/>
</dbReference>
<comment type="caution">
    <text evidence="7">The sequence shown here is derived from an EMBL/GenBank/DDBJ whole genome shotgun (WGS) entry which is preliminary data.</text>
</comment>
<evidence type="ECO:0000256" key="4">
    <source>
        <dbReference type="ARBA" id="ARBA00023125"/>
    </source>
</evidence>
<dbReference type="InterPro" id="IPR039425">
    <property type="entry name" value="RNA_pol_sigma-70-like"/>
</dbReference>
<keyword evidence="4" id="KW-0238">DNA-binding</keyword>
<sequence length="189" mass="22425">MYSEIARLYKESLEGKDQSIGKLIVNLKPLIINSIKKYYNNYNLFDDLIQEGNEIILRVLKTMTFESEKHFLGYVKNALRFHYLDKHKQKNMDISLNQTISQDEKIEMIDTIIDESLTQEEMVIKNEEVNILWKGILSLTERQQEIITLYYIERKPIEYIARTLNISYRTVVNTKSTALKRLKKIITKK</sequence>
<keyword evidence="8" id="KW-1185">Reference proteome</keyword>
<keyword evidence="2" id="KW-0805">Transcription regulation</keyword>
<dbReference type="InterPro" id="IPR013325">
    <property type="entry name" value="RNA_pol_sigma_r2"/>
</dbReference>
<dbReference type="InterPro" id="IPR014284">
    <property type="entry name" value="RNA_pol_sigma-70_dom"/>
</dbReference>
<reference evidence="8" key="1">
    <citation type="submission" date="2015-07" db="EMBL/GenBank/DDBJ databases">
        <title>Draft genome sequence of the purine-degrading Gottschalkia purinilyticum DSM 1384 (formerly Clostridium purinilyticum).</title>
        <authorList>
            <person name="Poehlein A."/>
            <person name="Schiel-Bengelsdorf B."/>
            <person name="Bengelsdorf F.R."/>
            <person name="Daniel R."/>
            <person name="Duerre P."/>
        </authorList>
    </citation>
    <scope>NUCLEOTIDE SEQUENCE [LARGE SCALE GENOMIC DNA]</scope>
    <source>
        <strain evidence="8">DSM 1384</strain>
    </source>
</reference>
<dbReference type="Pfam" id="PF04545">
    <property type="entry name" value="Sigma70_r4"/>
    <property type="match status" value="1"/>
</dbReference>
<dbReference type="Proteomes" id="UP000037267">
    <property type="component" value="Unassembled WGS sequence"/>
</dbReference>
<dbReference type="OrthoDB" id="1707347at2"/>
<dbReference type="RefSeq" id="WP_050354068.1">
    <property type="nucleotide sequence ID" value="NZ_LGSS01000002.1"/>
</dbReference>
<name>A0A0L0WE13_GOTPU</name>
<evidence type="ECO:0000313" key="8">
    <source>
        <dbReference type="Proteomes" id="UP000037267"/>
    </source>
</evidence>
<dbReference type="InterPro" id="IPR000943">
    <property type="entry name" value="RNA_pol_sigma70"/>
</dbReference>
<dbReference type="PANTHER" id="PTHR43133:SF51">
    <property type="entry name" value="RNA POLYMERASE SIGMA FACTOR"/>
    <property type="match status" value="1"/>
</dbReference>
<dbReference type="NCBIfam" id="TIGR02937">
    <property type="entry name" value="sigma70-ECF"/>
    <property type="match status" value="1"/>
</dbReference>
<dbReference type="SUPFAM" id="SSF88946">
    <property type="entry name" value="Sigma2 domain of RNA polymerase sigma factors"/>
    <property type="match status" value="1"/>
</dbReference>
<dbReference type="SUPFAM" id="SSF88659">
    <property type="entry name" value="Sigma3 and sigma4 domains of RNA polymerase sigma factors"/>
    <property type="match status" value="1"/>
</dbReference>
<dbReference type="EMBL" id="LGSS01000002">
    <property type="protein sequence ID" value="KNF09676.1"/>
    <property type="molecule type" value="Genomic_DNA"/>
</dbReference>
<dbReference type="PRINTS" id="PR00046">
    <property type="entry name" value="SIGMA70FCT"/>
</dbReference>
<gene>
    <name evidence="7" type="ORF">CLPU_2c01270</name>
</gene>
<accession>A0A0L0WE13</accession>
<evidence type="ECO:0000256" key="5">
    <source>
        <dbReference type="ARBA" id="ARBA00023163"/>
    </source>
</evidence>
<organism evidence="7 8">
    <name type="scientific">Gottschalkia purinilytica</name>
    <name type="common">Clostridium purinilyticum</name>
    <dbReference type="NCBI Taxonomy" id="1503"/>
    <lineage>
        <taxon>Bacteria</taxon>
        <taxon>Bacillati</taxon>
        <taxon>Bacillota</taxon>
        <taxon>Tissierellia</taxon>
        <taxon>Tissierellales</taxon>
        <taxon>Gottschalkiaceae</taxon>
        <taxon>Gottschalkia</taxon>
    </lineage>
</organism>